<dbReference type="Gene3D" id="3.40.50.11320">
    <property type="match status" value="1"/>
</dbReference>
<keyword evidence="6" id="KW-0378">Hydrolase</keyword>
<dbReference type="EMBL" id="LK032438">
    <property type="protein sequence ID" value="CDY39012.1"/>
    <property type="molecule type" value="Genomic_DNA"/>
</dbReference>
<comment type="similarity">
    <text evidence="2">Belongs to the peptidase S10 family.</text>
</comment>
<dbReference type="OMA" id="WSINDEV"/>
<dbReference type="GO" id="GO:0005576">
    <property type="term" value="C:extracellular region"/>
    <property type="evidence" value="ECO:0007669"/>
    <property type="project" value="UniProtKB-SubCell"/>
</dbReference>
<protein>
    <submittedName>
        <fullName evidence="9">BnaC01g34760D protein</fullName>
    </submittedName>
</protein>
<dbReference type="PaxDb" id="3708-A0A078HMC5"/>
<dbReference type="Proteomes" id="UP000028999">
    <property type="component" value="Unassembled WGS sequence"/>
</dbReference>
<dbReference type="InterPro" id="IPR029058">
    <property type="entry name" value="AB_hydrolase_fold"/>
</dbReference>
<dbReference type="PROSITE" id="PS00560">
    <property type="entry name" value="CARBOXYPEPT_SER_HIS"/>
    <property type="match status" value="1"/>
</dbReference>
<keyword evidence="8" id="KW-0325">Glycoprotein</keyword>
<accession>A0A078HMC5</accession>
<dbReference type="SUPFAM" id="SSF53474">
    <property type="entry name" value="alpha/beta-Hydrolases"/>
    <property type="match status" value="1"/>
</dbReference>
<dbReference type="FunFam" id="3.40.50.11320:FF:000002">
    <property type="entry name" value="Carboxypeptidase"/>
    <property type="match status" value="1"/>
</dbReference>
<dbReference type="Gramene" id="CDY39012">
    <property type="protein sequence ID" value="CDY39012"/>
    <property type="gene ID" value="GSBRNA2T00067119001"/>
</dbReference>
<proteinExistence type="inferred from homology"/>
<keyword evidence="7" id="KW-1015">Disulfide bond</keyword>
<name>A0A078HMC5_BRANA</name>
<evidence type="ECO:0000313" key="10">
    <source>
        <dbReference type="Proteomes" id="UP000028999"/>
    </source>
</evidence>
<gene>
    <name evidence="9" type="primary">BnaC01g34760D</name>
    <name evidence="9" type="ORF">GSBRNA2T00067119001</name>
</gene>
<organism evidence="9 10">
    <name type="scientific">Brassica napus</name>
    <name type="common">Rape</name>
    <dbReference type="NCBI Taxonomy" id="3708"/>
    <lineage>
        <taxon>Eukaryota</taxon>
        <taxon>Viridiplantae</taxon>
        <taxon>Streptophyta</taxon>
        <taxon>Embryophyta</taxon>
        <taxon>Tracheophyta</taxon>
        <taxon>Spermatophyta</taxon>
        <taxon>Magnoliopsida</taxon>
        <taxon>eudicotyledons</taxon>
        <taxon>Gunneridae</taxon>
        <taxon>Pentapetalae</taxon>
        <taxon>rosids</taxon>
        <taxon>malvids</taxon>
        <taxon>Brassicales</taxon>
        <taxon>Brassicaceae</taxon>
        <taxon>Brassiceae</taxon>
        <taxon>Brassica</taxon>
    </lineage>
</organism>
<keyword evidence="3" id="KW-0121">Carboxypeptidase</keyword>
<dbReference type="GO" id="GO:0006508">
    <property type="term" value="P:proteolysis"/>
    <property type="evidence" value="ECO:0007669"/>
    <property type="project" value="UniProtKB-KW"/>
</dbReference>
<comment type="subcellular location">
    <subcellularLocation>
        <location evidence="1">Secreted</location>
    </subcellularLocation>
</comment>
<keyword evidence="4" id="KW-0645">Protease</keyword>
<sequence length="105" mass="11577">MIHRRIPEIHETVKHLLVPDSGDADGRVPVIGSRYCVEALGLPVKSEWRSWFHNHQVGGRITEYEGGLTFVTVRGAGHLVPLNKPEEALALFSSFLNGQALPSLP</sequence>
<evidence type="ECO:0000256" key="2">
    <source>
        <dbReference type="ARBA" id="ARBA00009431"/>
    </source>
</evidence>
<evidence type="ECO:0000256" key="1">
    <source>
        <dbReference type="ARBA" id="ARBA00004613"/>
    </source>
</evidence>
<dbReference type="InterPro" id="IPR001563">
    <property type="entry name" value="Peptidase_S10"/>
</dbReference>
<evidence type="ECO:0000256" key="4">
    <source>
        <dbReference type="ARBA" id="ARBA00022670"/>
    </source>
</evidence>
<dbReference type="GO" id="GO:0004185">
    <property type="term" value="F:serine-type carboxypeptidase activity"/>
    <property type="evidence" value="ECO:0007669"/>
    <property type="project" value="InterPro"/>
</dbReference>
<keyword evidence="10" id="KW-1185">Reference proteome</keyword>
<dbReference type="Pfam" id="PF00450">
    <property type="entry name" value="Peptidase_S10"/>
    <property type="match status" value="1"/>
</dbReference>
<dbReference type="InterPro" id="IPR033124">
    <property type="entry name" value="Ser_caboxypep_his_AS"/>
</dbReference>
<evidence type="ECO:0000256" key="3">
    <source>
        <dbReference type="ARBA" id="ARBA00022645"/>
    </source>
</evidence>
<evidence type="ECO:0000313" key="9">
    <source>
        <dbReference type="EMBL" id="CDY39012.1"/>
    </source>
</evidence>
<evidence type="ECO:0000256" key="6">
    <source>
        <dbReference type="ARBA" id="ARBA00022801"/>
    </source>
</evidence>
<reference evidence="9 10" key="1">
    <citation type="journal article" date="2014" name="Science">
        <title>Plant genetics. Early allopolyploid evolution in the post-Neolithic Brassica napus oilseed genome.</title>
        <authorList>
            <person name="Chalhoub B."/>
            <person name="Denoeud F."/>
            <person name="Liu S."/>
            <person name="Parkin I.A."/>
            <person name="Tang H."/>
            <person name="Wang X."/>
            <person name="Chiquet J."/>
            <person name="Belcram H."/>
            <person name="Tong C."/>
            <person name="Samans B."/>
            <person name="Correa M."/>
            <person name="Da Silva C."/>
            <person name="Just J."/>
            <person name="Falentin C."/>
            <person name="Koh C.S."/>
            <person name="Le Clainche I."/>
            <person name="Bernard M."/>
            <person name="Bento P."/>
            <person name="Noel B."/>
            <person name="Labadie K."/>
            <person name="Alberti A."/>
            <person name="Charles M."/>
            <person name="Arnaud D."/>
            <person name="Guo H."/>
            <person name="Daviaud C."/>
            <person name="Alamery S."/>
            <person name="Jabbari K."/>
            <person name="Zhao M."/>
            <person name="Edger P.P."/>
            <person name="Chelaifa H."/>
            <person name="Tack D."/>
            <person name="Lassalle G."/>
            <person name="Mestiri I."/>
            <person name="Schnel N."/>
            <person name="Le Paslier M.C."/>
            <person name="Fan G."/>
            <person name="Renault V."/>
            <person name="Bayer P.E."/>
            <person name="Golicz A.A."/>
            <person name="Manoli S."/>
            <person name="Lee T.H."/>
            <person name="Thi V.H."/>
            <person name="Chalabi S."/>
            <person name="Hu Q."/>
            <person name="Fan C."/>
            <person name="Tollenaere R."/>
            <person name="Lu Y."/>
            <person name="Battail C."/>
            <person name="Shen J."/>
            <person name="Sidebottom C.H."/>
            <person name="Wang X."/>
            <person name="Canaguier A."/>
            <person name="Chauveau A."/>
            <person name="Berard A."/>
            <person name="Deniot G."/>
            <person name="Guan M."/>
            <person name="Liu Z."/>
            <person name="Sun F."/>
            <person name="Lim Y.P."/>
            <person name="Lyons E."/>
            <person name="Town C.D."/>
            <person name="Bancroft I."/>
            <person name="Wang X."/>
            <person name="Meng J."/>
            <person name="Ma J."/>
            <person name="Pires J.C."/>
            <person name="King G.J."/>
            <person name="Brunel D."/>
            <person name="Delourme R."/>
            <person name="Renard M."/>
            <person name="Aury J.M."/>
            <person name="Adams K.L."/>
            <person name="Batley J."/>
            <person name="Snowdon R.J."/>
            <person name="Tost J."/>
            <person name="Edwards D."/>
            <person name="Zhou Y."/>
            <person name="Hua W."/>
            <person name="Sharpe A.G."/>
            <person name="Paterson A.H."/>
            <person name="Guan C."/>
            <person name="Wincker P."/>
        </authorList>
    </citation>
    <scope>NUCLEOTIDE SEQUENCE [LARGE SCALE GENOMIC DNA]</scope>
    <source>
        <strain evidence="10">cv. Darmor-bzh</strain>
    </source>
</reference>
<evidence type="ECO:0000256" key="7">
    <source>
        <dbReference type="ARBA" id="ARBA00023157"/>
    </source>
</evidence>
<dbReference type="AlphaFoldDB" id="A0A078HMC5"/>
<evidence type="ECO:0000256" key="8">
    <source>
        <dbReference type="ARBA" id="ARBA00023180"/>
    </source>
</evidence>
<keyword evidence="5" id="KW-0732">Signal</keyword>
<evidence type="ECO:0000256" key="5">
    <source>
        <dbReference type="ARBA" id="ARBA00022729"/>
    </source>
</evidence>